<accession>A0A1S8CKI4</accession>
<evidence type="ECO:0000256" key="8">
    <source>
        <dbReference type="ARBA" id="ARBA00022842"/>
    </source>
</evidence>
<evidence type="ECO:0000313" key="20">
    <source>
        <dbReference type="EMBL" id="OMQ22306.1"/>
    </source>
</evidence>
<dbReference type="InterPro" id="IPR047127">
    <property type="entry name" value="MutT-like"/>
</dbReference>
<evidence type="ECO:0000256" key="17">
    <source>
        <dbReference type="PIRSR" id="PIRSR603561-1"/>
    </source>
</evidence>
<dbReference type="EMBL" id="MOXD01000006">
    <property type="protein sequence ID" value="OMQ22306.1"/>
    <property type="molecule type" value="Genomic_DNA"/>
</dbReference>
<evidence type="ECO:0000256" key="10">
    <source>
        <dbReference type="ARBA" id="ARBA00035861"/>
    </source>
</evidence>
<dbReference type="RefSeq" id="WP_076942512.1">
    <property type="nucleotide sequence ID" value="NZ_MOXD01000006.1"/>
</dbReference>
<feature type="binding site" evidence="17">
    <location>
        <position position="28"/>
    </location>
    <ligand>
        <name>8-oxo-dGTP</name>
        <dbReference type="ChEBI" id="CHEBI:77896"/>
    </ligand>
</feature>
<keyword evidence="6" id="KW-0227">DNA damage</keyword>
<name>A0A1S8CKI4_9GAMM</name>
<dbReference type="Proteomes" id="UP000216021">
    <property type="component" value="Unassembled WGS sequence"/>
</dbReference>
<evidence type="ECO:0000256" key="1">
    <source>
        <dbReference type="ARBA" id="ARBA00001946"/>
    </source>
</evidence>
<keyword evidence="3" id="KW-0515">Mutator protein</keyword>
<dbReference type="FunFam" id="3.90.79.10:FF:000014">
    <property type="entry name" value="8-oxo-dGTP diphosphatase MutT"/>
    <property type="match status" value="1"/>
</dbReference>
<proteinExistence type="inferred from homology"/>
<evidence type="ECO:0000313" key="21">
    <source>
        <dbReference type="Proteomes" id="UP000216021"/>
    </source>
</evidence>
<dbReference type="GO" id="GO:0044716">
    <property type="term" value="F:8-oxo-GDP phosphatase activity"/>
    <property type="evidence" value="ECO:0007669"/>
    <property type="project" value="TreeGrafter"/>
</dbReference>
<comment type="catalytic activity">
    <reaction evidence="11">
        <text>8-oxo-GTP + H2O = 8-oxo-GMP + diphosphate + H(+)</text>
        <dbReference type="Rhea" id="RHEA:67616"/>
        <dbReference type="ChEBI" id="CHEBI:15377"/>
        <dbReference type="ChEBI" id="CHEBI:15378"/>
        <dbReference type="ChEBI" id="CHEBI:33019"/>
        <dbReference type="ChEBI" id="CHEBI:143553"/>
        <dbReference type="ChEBI" id="CHEBI:145694"/>
    </reaction>
</comment>
<keyword evidence="8 18" id="KW-0460">Magnesium</keyword>
<dbReference type="PROSITE" id="PS51462">
    <property type="entry name" value="NUDIX"/>
    <property type="match status" value="1"/>
</dbReference>
<keyword evidence="4" id="KW-0235">DNA replication</keyword>
<feature type="binding site" evidence="17">
    <location>
        <position position="23"/>
    </location>
    <ligand>
        <name>8-oxo-dGTP</name>
        <dbReference type="ChEBI" id="CHEBI:77896"/>
    </ligand>
</feature>
<evidence type="ECO:0000256" key="12">
    <source>
        <dbReference type="ARBA" id="ARBA00038905"/>
    </source>
</evidence>
<reference evidence="20 21" key="1">
    <citation type="submission" date="2016-11" db="EMBL/GenBank/DDBJ databases">
        <title>Rahnella oryzae sp. nov., isolated from rice root.</title>
        <authorList>
            <person name="Zhang X.-X."/>
            <person name="Zhang J."/>
        </authorList>
    </citation>
    <scope>NUCLEOTIDE SEQUENCE [LARGE SCALE GENOMIC DNA]</scope>
    <source>
        <strain evidence="20 21">J11-6</strain>
    </source>
</reference>
<dbReference type="GO" id="GO:0006260">
    <property type="term" value="P:DNA replication"/>
    <property type="evidence" value="ECO:0007669"/>
    <property type="project" value="UniProtKB-KW"/>
</dbReference>
<comment type="cofactor">
    <cofactor evidence="1 18">
        <name>Mg(2+)</name>
        <dbReference type="ChEBI" id="CHEBI:18420"/>
    </cofactor>
</comment>
<organism evidence="20 21">
    <name type="scientific">Serratia oryzae</name>
    <dbReference type="NCBI Taxonomy" id="2034155"/>
    <lineage>
        <taxon>Bacteria</taxon>
        <taxon>Pseudomonadati</taxon>
        <taxon>Pseudomonadota</taxon>
        <taxon>Gammaproteobacteria</taxon>
        <taxon>Enterobacterales</taxon>
        <taxon>Yersiniaceae</taxon>
        <taxon>Serratia</taxon>
    </lineage>
</organism>
<dbReference type="Gene3D" id="3.90.79.10">
    <property type="entry name" value="Nucleoside Triphosphate Pyrophosphohydrolase"/>
    <property type="match status" value="1"/>
</dbReference>
<evidence type="ECO:0000256" key="11">
    <source>
        <dbReference type="ARBA" id="ARBA00036904"/>
    </source>
</evidence>
<dbReference type="PANTHER" id="PTHR47707:SF1">
    <property type="entry name" value="NUDIX HYDROLASE FAMILY PROTEIN"/>
    <property type="match status" value="1"/>
</dbReference>
<dbReference type="InterPro" id="IPR029119">
    <property type="entry name" value="MutY_C"/>
</dbReference>
<dbReference type="GO" id="GO:0044715">
    <property type="term" value="F:8-oxo-dGDP phosphatase activity"/>
    <property type="evidence" value="ECO:0007669"/>
    <property type="project" value="TreeGrafter"/>
</dbReference>
<dbReference type="OrthoDB" id="9810648at2"/>
<evidence type="ECO:0000256" key="4">
    <source>
        <dbReference type="ARBA" id="ARBA00022705"/>
    </source>
</evidence>
<evidence type="ECO:0000256" key="14">
    <source>
        <dbReference type="ARBA" id="ARBA00041592"/>
    </source>
</evidence>
<evidence type="ECO:0000256" key="16">
    <source>
        <dbReference type="ARBA" id="ARBA00042798"/>
    </source>
</evidence>
<keyword evidence="9" id="KW-0234">DNA repair</keyword>
<dbReference type="InterPro" id="IPR003561">
    <property type="entry name" value="Mutator_MutT"/>
</dbReference>
<feature type="binding site" evidence="17">
    <location>
        <begin position="34"/>
        <end position="37"/>
    </location>
    <ligand>
        <name>8-oxo-dGTP</name>
        <dbReference type="ChEBI" id="CHEBI:77896"/>
    </ligand>
</feature>
<keyword evidence="5 18" id="KW-0479">Metal-binding</keyword>
<dbReference type="CDD" id="cd03425">
    <property type="entry name" value="NUDIX_MutT_NudA_like"/>
    <property type="match status" value="1"/>
</dbReference>
<dbReference type="NCBIfam" id="TIGR00586">
    <property type="entry name" value="mutt"/>
    <property type="match status" value="1"/>
</dbReference>
<dbReference type="STRING" id="2034155.BMI79_12385"/>
<feature type="binding site" evidence="18">
    <location>
        <position position="57"/>
    </location>
    <ligand>
        <name>Mg(2+)</name>
        <dbReference type="ChEBI" id="CHEBI:18420"/>
    </ligand>
</feature>
<evidence type="ECO:0000256" key="6">
    <source>
        <dbReference type="ARBA" id="ARBA00022763"/>
    </source>
</evidence>
<dbReference type="NCBIfam" id="NF008044">
    <property type="entry name" value="PRK10776.1"/>
    <property type="match status" value="1"/>
</dbReference>
<gene>
    <name evidence="20" type="ORF">BMI79_12385</name>
</gene>
<dbReference type="GO" id="GO:0008413">
    <property type="term" value="F:8-oxo-7,8-dihydroguanosine triphosphate pyrophosphatase activity"/>
    <property type="evidence" value="ECO:0007669"/>
    <property type="project" value="InterPro"/>
</dbReference>
<dbReference type="SUPFAM" id="SSF55811">
    <property type="entry name" value="Nudix"/>
    <property type="match status" value="1"/>
</dbReference>
<evidence type="ECO:0000256" key="18">
    <source>
        <dbReference type="PIRSR" id="PIRSR603561-2"/>
    </source>
</evidence>
<dbReference type="PRINTS" id="PR00502">
    <property type="entry name" value="NUDIXFAMILY"/>
</dbReference>
<evidence type="ECO:0000259" key="19">
    <source>
        <dbReference type="PROSITE" id="PS51462"/>
    </source>
</evidence>
<evidence type="ECO:0000256" key="5">
    <source>
        <dbReference type="ARBA" id="ARBA00022723"/>
    </source>
</evidence>
<comment type="similarity">
    <text evidence="2">Belongs to the Nudix hydrolase family.</text>
</comment>
<comment type="catalytic activity">
    <reaction evidence="10">
        <text>8-oxo-dGTP + H2O = 8-oxo-dGMP + diphosphate + H(+)</text>
        <dbReference type="Rhea" id="RHEA:31575"/>
        <dbReference type="ChEBI" id="CHEBI:15377"/>
        <dbReference type="ChEBI" id="CHEBI:15378"/>
        <dbReference type="ChEBI" id="CHEBI:33019"/>
        <dbReference type="ChEBI" id="CHEBI:63224"/>
        <dbReference type="ChEBI" id="CHEBI:77896"/>
        <dbReference type="EC" id="3.6.1.55"/>
    </reaction>
</comment>
<evidence type="ECO:0000256" key="3">
    <source>
        <dbReference type="ARBA" id="ARBA00022457"/>
    </source>
</evidence>
<dbReference type="InterPro" id="IPR020476">
    <property type="entry name" value="Nudix_hydrolase"/>
</dbReference>
<evidence type="ECO:0000256" key="13">
    <source>
        <dbReference type="ARBA" id="ARBA00040794"/>
    </source>
</evidence>
<dbReference type="InterPro" id="IPR015797">
    <property type="entry name" value="NUDIX_hydrolase-like_dom_sf"/>
</dbReference>
<evidence type="ECO:0000256" key="9">
    <source>
        <dbReference type="ARBA" id="ARBA00023204"/>
    </source>
</evidence>
<dbReference type="InterPro" id="IPR020084">
    <property type="entry name" value="NUDIX_hydrolase_CS"/>
</dbReference>
<feature type="domain" description="Nudix hydrolase" evidence="19">
    <location>
        <begin position="1"/>
        <end position="129"/>
    </location>
</feature>
<evidence type="ECO:0000256" key="7">
    <source>
        <dbReference type="ARBA" id="ARBA00022801"/>
    </source>
</evidence>
<keyword evidence="21" id="KW-1185">Reference proteome</keyword>
<dbReference type="GO" id="GO:0046872">
    <property type="term" value="F:metal ion binding"/>
    <property type="evidence" value="ECO:0007669"/>
    <property type="project" value="UniProtKB-KW"/>
</dbReference>
<sequence length="134" mass="15531">MKHLNIAVGIIRNPRQEIFITRRAADAHMAGFWEFPGGKIEQGETPEQALRRELQEETGIDAHQTQLLEVLEHHFTDRIVTLNFYLVEGWTGEPYGREGQPMRWVKQVDLREDEFPEANARIIKLLVKQAITAK</sequence>
<dbReference type="PROSITE" id="PS00893">
    <property type="entry name" value="NUDIX_BOX"/>
    <property type="match status" value="1"/>
</dbReference>
<dbReference type="Pfam" id="PF14815">
    <property type="entry name" value="NUDIX_4"/>
    <property type="match status" value="1"/>
</dbReference>
<dbReference type="EC" id="3.6.1.55" evidence="12"/>
<evidence type="ECO:0000256" key="15">
    <source>
        <dbReference type="ARBA" id="ARBA00041979"/>
    </source>
</evidence>
<dbReference type="AlphaFoldDB" id="A0A1S8CKI4"/>
<keyword evidence="7" id="KW-0378">Hydrolase</keyword>
<dbReference type="GO" id="GO:0035539">
    <property type="term" value="F:8-oxo-7,8-dihydrodeoxyguanosine triphosphate pyrophosphatase activity"/>
    <property type="evidence" value="ECO:0007669"/>
    <property type="project" value="UniProtKB-EC"/>
</dbReference>
<evidence type="ECO:0000256" key="2">
    <source>
        <dbReference type="ARBA" id="ARBA00005582"/>
    </source>
</evidence>
<dbReference type="InterPro" id="IPR000086">
    <property type="entry name" value="NUDIX_hydrolase_dom"/>
</dbReference>
<protein>
    <recommendedName>
        <fullName evidence="13">8-oxo-dGTP diphosphatase</fullName>
        <ecNumber evidence="12">3.6.1.55</ecNumber>
    </recommendedName>
    <alternativeName>
        <fullName evidence="16">7,8-dihydro-8-oxoguanine-triphosphatase</fullName>
    </alternativeName>
    <alternativeName>
        <fullName evidence="15">Mutator protein MutT</fullName>
    </alternativeName>
    <alternativeName>
        <fullName evidence="14">dGTP pyrophosphohydrolase</fullName>
    </alternativeName>
</protein>
<dbReference type="GO" id="GO:0006281">
    <property type="term" value="P:DNA repair"/>
    <property type="evidence" value="ECO:0007669"/>
    <property type="project" value="UniProtKB-KW"/>
</dbReference>
<comment type="caution">
    <text evidence="20">The sequence shown here is derived from an EMBL/GenBank/DDBJ whole genome shotgun (WGS) entry which is preliminary data.</text>
</comment>
<feature type="binding site" evidence="17">
    <location>
        <position position="119"/>
    </location>
    <ligand>
        <name>8-oxo-dGTP</name>
        <dbReference type="ChEBI" id="CHEBI:77896"/>
    </ligand>
</feature>
<dbReference type="PANTHER" id="PTHR47707">
    <property type="entry name" value="8-OXO-DGTP DIPHOSPHATASE"/>
    <property type="match status" value="1"/>
</dbReference>
<feature type="binding site" evidence="18">
    <location>
        <position position="37"/>
    </location>
    <ligand>
        <name>Mg(2+)</name>
        <dbReference type="ChEBI" id="CHEBI:18420"/>
    </ligand>
</feature>
<dbReference type="PRINTS" id="PR01401">
    <property type="entry name" value="MUTATORMUTT"/>
</dbReference>